<reference evidence="9 10" key="1">
    <citation type="submission" date="2019-03" db="EMBL/GenBank/DDBJ databases">
        <title>Genomic Encyclopedia of Archaeal and Bacterial Type Strains, Phase II (KMG-II): from individual species to whole genera.</title>
        <authorList>
            <person name="Goeker M."/>
        </authorList>
    </citation>
    <scope>NUCLEOTIDE SEQUENCE [LARGE SCALE GENOMIC DNA]</scope>
    <source>
        <strain evidence="9 10">DSM 24782</strain>
    </source>
</reference>
<evidence type="ECO:0000256" key="6">
    <source>
        <dbReference type="ARBA" id="ARBA00023136"/>
    </source>
</evidence>
<dbReference type="GO" id="GO:0055085">
    <property type="term" value="P:transmembrane transport"/>
    <property type="evidence" value="ECO:0007669"/>
    <property type="project" value="InterPro"/>
</dbReference>
<dbReference type="InterPro" id="IPR035906">
    <property type="entry name" value="MetI-like_sf"/>
</dbReference>
<feature type="transmembrane region" description="Helical" evidence="7">
    <location>
        <begin position="12"/>
        <end position="29"/>
    </location>
</feature>
<dbReference type="AlphaFoldDB" id="A0A4R7FR93"/>
<evidence type="ECO:0000256" key="3">
    <source>
        <dbReference type="ARBA" id="ARBA00022475"/>
    </source>
</evidence>
<comment type="caution">
    <text evidence="9">The sequence shown here is derived from an EMBL/GenBank/DDBJ whole genome shotgun (WGS) entry which is preliminary data.</text>
</comment>
<dbReference type="OrthoDB" id="3521657at2"/>
<feature type="transmembrane region" description="Helical" evidence="7">
    <location>
        <begin position="72"/>
        <end position="95"/>
    </location>
</feature>
<dbReference type="PANTHER" id="PTHR43744:SF12">
    <property type="entry name" value="ABC TRANSPORTER PERMEASE PROTEIN MG189-RELATED"/>
    <property type="match status" value="1"/>
</dbReference>
<evidence type="ECO:0000256" key="4">
    <source>
        <dbReference type="ARBA" id="ARBA00022692"/>
    </source>
</evidence>
<dbReference type="RefSeq" id="WP_133765072.1">
    <property type="nucleotide sequence ID" value="NZ_BAAARP010000001.1"/>
</dbReference>
<feature type="transmembrane region" description="Helical" evidence="7">
    <location>
        <begin position="179"/>
        <end position="204"/>
    </location>
</feature>
<feature type="transmembrane region" description="Helical" evidence="7">
    <location>
        <begin position="237"/>
        <end position="256"/>
    </location>
</feature>
<dbReference type="GO" id="GO:0005886">
    <property type="term" value="C:plasma membrane"/>
    <property type="evidence" value="ECO:0007669"/>
    <property type="project" value="UniProtKB-SubCell"/>
</dbReference>
<keyword evidence="5 7" id="KW-1133">Transmembrane helix</keyword>
<comment type="subcellular location">
    <subcellularLocation>
        <location evidence="1 7">Cell membrane</location>
        <topology evidence="1 7">Multi-pass membrane protein</topology>
    </subcellularLocation>
</comment>
<comment type="similarity">
    <text evidence="7">Belongs to the binding-protein-dependent transport system permease family.</text>
</comment>
<evidence type="ECO:0000313" key="9">
    <source>
        <dbReference type="EMBL" id="TDS80345.1"/>
    </source>
</evidence>
<dbReference type="SUPFAM" id="SSF161098">
    <property type="entry name" value="MetI-like"/>
    <property type="match status" value="1"/>
</dbReference>
<dbReference type="EMBL" id="SOAM01000001">
    <property type="protein sequence ID" value="TDS80345.1"/>
    <property type="molecule type" value="Genomic_DNA"/>
</dbReference>
<keyword evidence="6 7" id="KW-0472">Membrane</keyword>
<dbReference type="InterPro" id="IPR000515">
    <property type="entry name" value="MetI-like"/>
</dbReference>
<gene>
    <name evidence="9" type="ORF">CLV52_0902</name>
</gene>
<dbReference type="Proteomes" id="UP000295344">
    <property type="component" value="Unassembled WGS sequence"/>
</dbReference>
<keyword evidence="2 7" id="KW-0813">Transport</keyword>
<evidence type="ECO:0000256" key="2">
    <source>
        <dbReference type="ARBA" id="ARBA00022448"/>
    </source>
</evidence>
<feature type="transmembrane region" description="Helical" evidence="7">
    <location>
        <begin position="107"/>
        <end position="127"/>
    </location>
</feature>
<dbReference type="Gene3D" id="1.10.3720.10">
    <property type="entry name" value="MetI-like"/>
    <property type="match status" value="1"/>
</dbReference>
<feature type="transmembrane region" description="Helical" evidence="7">
    <location>
        <begin position="139"/>
        <end position="158"/>
    </location>
</feature>
<keyword evidence="3" id="KW-1003">Cell membrane</keyword>
<evidence type="ECO:0000256" key="5">
    <source>
        <dbReference type="ARBA" id="ARBA00022989"/>
    </source>
</evidence>
<protein>
    <submittedName>
        <fullName evidence="9">Raffinose/stachyose/melibiose transport system permease protein</fullName>
    </submittedName>
</protein>
<proteinExistence type="inferred from homology"/>
<keyword evidence="4 7" id="KW-0812">Transmembrane</keyword>
<dbReference type="CDD" id="cd06261">
    <property type="entry name" value="TM_PBP2"/>
    <property type="match status" value="1"/>
</dbReference>
<evidence type="ECO:0000259" key="8">
    <source>
        <dbReference type="PROSITE" id="PS50928"/>
    </source>
</evidence>
<evidence type="ECO:0000256" key="1">
    <source>
        <dbReference type="ARBA" id="ARBA00004651"/>
    </source>
</evidence>
<dbReference type="Pfam" id="PF00528">
    <property type="entry name" value="BPD_transp_1"/>
    <property type="match status" value="1"/>
</dbReference>
<sequence>MNRTLARITASGVLILLAVIVGLPFYYIVVNTFKSQPQMELNPIALPSSLDLDNYIQVFATSDVGRAFLNTAIVTAVSVALMLAVGSMAAFSLLYRGGRFSTIAGGILLAAFLVPFQSTIIPLYQLVVNAGLADSLQGLIAIYLGGSVFCYFIIVGYMRSVPMEILEAARIDGAGPLRVYWSIVLPLIRPVLITVGVFQIMWVWNDYISPTIFLSSPSNNTLVLLAEQAVAQFTTNWPAFMTVTVIVLIPMLVLFITMQKYIVDGLTSGSVKG</sequence>
<keyword evidence="10" id="KW-1185">Reference proteome</keyword>
<accession>A0A4R7FR93</accession>
<dbReference type="PROSITE" id="PS50928">
    <property type="entry name" value="ABC_TM1"/>
    <property type="match status" value="1"/>
</dbReference>
<name>A0A4R7FR93_9MICO</name>
<dbReference type="PANTHER" id="PTHR43744">
    <property type="entry name" value="ABC TRANSPORTER PERMEASE PROTEIN MG189-RELATED-RELATED"/>
    <property type="match status" value="1"/>
</dbReference>
<evidence type="ECO:0000256" key="7">
    <source>
        <dbReference type="RuleBase" id="RU363032"/>
    </source>
</evidence>
<feature type="domain" description="ABC transmembrane type-1" evidence="8">
    <location>
        <begin position="68"/>
        <end position="258"/>
    </location>
</feature>
<organism evidence="9 10">
    <name type="scientific">Amnibacterium kyonggiense</name>
    <dbReference type="NCBI Taxonomy" id="595671"/>
    <lineage>
        <taxon>Bacteria</taxon>
        <taxon>Bacillati</taxon>
        <taxon>Actinomycetota</taxon>
        <taxon>Actinomycetes</taxon>
        <taxon>Micrococcales</taxon>
        <taxon>Microbacteriaceae</taxon>
        <taxon>Amnibacterium</taxon>
    </lineage>
</organism>
<evidence type="ECO:0000313" key="10">
    <source>
        <dbReference type="Proteomes" id="UP000295344"/>
    </source>
</evidence>